<evidence type="ECO:0000256" key="2">
    <source>
        <dbReference type="ARBA" id="ARBA00022679"/>
    </source>
</evidence>
<protein>
    <submittedName>
        <fullName evidence="5">2,3,4,5-tetrahydropyridine-2,6-dicarboxylate N-succinyltransferase</fullName>
        <ecNumber evidence="5">2.3.1.117</ecNumber>
    </submittedName>
</protein>
<dbReference type="EC" id="2.3.1.117" evidence="5"/>
<feature type="domain" description="Tetrahydrodipicolinate-N-succinyltransferase chain A" evidence="4">
    <location>
        <begin position="27"/>
        <end position="70"/>
    </location>
</feature>
<dbReference type="InterPro" id="IPR018357">
    <property type="entry name" value="Hexapep_transf_CS"/>
</dbReference>
<gene>
    <name evidence="5" type="ORF">ACFFN0_14980</name>
</gene>
<evidence type="ECO:0000259" key="4">
    <source>
        <dbReference type="Pfam" id="PF14805"/>
    </source>
</evidence>
<dbReference type="GO" id="GO:0008666">
    <property type="term" value="F:2,3,4,5-tetrahydropyridine-2,6-dicarboxylate N-succinyltransferase activity"/>
    <property type="evidence" value="ECO:0007669"/>
    <property type="project" value="UniProtKB-EC"/>
</dbReference>
<dbReference type="Pfam" id="PF14805">
    <property type="entry name" value="THDPS_N_2"/>
    <property type="match status" value="1"/>
</dbReference>
<dbReference type="Proteomes" id="UP001589613">
    <property type="component" value="Unassembled WGS sequence"/>
</dbReference>
<evidence type="ECO:0000313" key="5">
    <source>
        <dbReference type="EMBL" id="MFB9733350.1"/>
    </source>
</evidence>
<dbReference type="Gene3D" id="1.10.166.10">
    <property type="entry name" value="Tetrahydrodipicolinate-N-succinyltransferase, N-terminal domain"/>
    <property type="match status" value="1"/>
</dbReference>
<comment type="similarity">
    <text evidence="1">Belongs to the transferase hexapeptide repeat family.</text>
</comment>
<dbReference type="EMBL" id="JBHMAX010000033">
    <property type="protein sequence ID" value="MFB9733350.1"/>
    <property type="molecule type" value="Genomic_DNA"/>
</dbReference>
<evidence type="ECO:0000256" key="1">
    <source>
        <dbReference type="ARBA" id="ARBA00007274"/>
    </source>
</evidence>
<keyword evidence="6" id="KW-1185">Reference proteome</keyword>
<dbReference type="SUPFAM" id="SSF51161">
    <property type="entry name" value="Trimeric LpxA-like enzymes"/>
    <property type="match status" value="1"/>
</dbReference>
<accession>A0ABV5V6J5</accession>
<sequence length="274" mass="28535">MTVGTEEQVTDGVDEVRTMDGERRVGTVEQVEELLADLEAGTVRAATRGEDGSWSAHAWVKEGILAAFRLSDTVEMDWPGGAVDRSLVPARTFGTADGVRVVPGGTSVRRGAHVAAGVVVMPPSYVNVGAYVGAGTMVDSHVLVGSCAQVGERVHLSTAVQLGGVLEPVGARPVVVEDDVFVGAQCGLYEGVVVRSRAVLAPGVVLTAGTTVYDLVEEREWRGEVPEGAVVVPGSRPARGDYADVLGLSLYAPVIVKYRDAGTDAATVLEGALR</sequence>
<dbReference type="InterPro" id="IPR023180">
    <property type="entry name" value="THP_succinylTrfase_dom1"/>
</dbReference>
<keyword evidence="2 5" id="KW-0808">Transferase</keyword>
<dbReference type="CDD" id="cd03350">
    <property type="entry name" value="LbH_THP_succinylT"/>
    <property type="match status" value="1"/>
</dbReference>
<organism evidence="5 6">
    <name type="scientific">Ornithinimicrobium kibberense</name>
    <dbReference type="NCBI Taxonomy" id="282060"/>
    <lineage>
        <taxon>Bacteria</taxon>
        <taxon>Bacillati</taxon>
        <taxon>Actinomycetota</taxon>
        <taxon>Actinomycetes</taxon>
        <taxon>Micrococcales</taxon>
        <taxon>Ornithinimicrobiaceae</taxon>
        <taxon>Ornithinimicrobium</taxon>
    </lineage>
</organism>
<dbReference type="Pfam" id="PF14602">
    <property type="entry name" value="Hexapep_2"/>
    <property type="match status" value="2"/>
</dbReference>
<evidence type="ECO:0000256" key="3">
    <source>
        <dbReference type="ARBA" id="ARBA00022737"/>
    </source>
</evidence>
<dbReference type="Gene3D" id="2.160.10.10">
    <property type="entry name" value="Hexapeptide repeat proteins"/>
    <property type="match status" value="1"/>
</dbReference>
<dbReference type="InterPro" id="IPR037133">
    <property type="entry name" value="THP_succinylTrfase_N_sf"/>
</dbReference>
<dbReference type="RefSeq" id="WP_238330526.1">
    <property type="nucleotide sequence ID" value="NZ_JBHMAX010000033.1"/>
</dbReference>
<dbReference type="InterPro" id="IPR011004">
    <property type="entry name" value="Trimer_LpxA-like_sf"/>
</dbReference>
<reference evidence="5 6" key="1">
    <citation type="submission" date="2024-09" db="EMBL/GenBank/DDBJ databases">
        <authorList>
            <person name="Sun Q."/>
            <person name="Mori K."/>
        </authorList>
    </citation>
    <scope>NUCLEOTIDE SEQUENCE [LARGE SCALE GENOMIC DNA]</scope>
    <source>
        <strain evidence="5 6">JCM 12763</strain>
    </source>
</reference>
<evidence type="ECO:0000313" key="6">
    <source>
        <dbReference type="Proteomes" id="UP001589613"/>
    </source>
</evidence>
<name>A0ABV5V6J5_9MICO</name>
<keyword evidence="5" id="KW-0012">Acyltransferase</keyword>
<dbReference type="NCBIfam" id="NF008808">
    <property type="entry name" value="PRK11830.1"/>
    <property type="match status" value="1"/>
</dbReference>
<keyword evidence="3" id="KW-0677">Repeat</keyword>
<dbReference type="InterPro" id="IPR001451">
    <property type="entry name" value="Hexapep"/>
</dbReference>
<dbReference type="PROSITE" id="PS00101">
    <property type="entry name" value="HEXAPEP_TRANSFERASES"/>
    <property type="match status" value="1"/>
</dbReference>
<comment type="caution">
    <text evidence="5">The sequence shown here is derived from an EMBL/GenBank/DDBJ whole genome shotgun (WGS) entry which is preliminary data.</text>
</comment>
<proteinExistence type="inferred from homology"/>